<organism evidence="2 3">
    <name type="scientific">Hymenobacter setariae</name>
    <dbReference type="NCBI Taxonomy" id="2594794"/>
    <lineage>
        <taxon>Bacteria</taxon>
        <taxon>Pseudomonadati</taxon>
        <taxon>Bacteroidota</taxon>
        <taxon>Cytophagia</taxon>
        <taxon>Cytophagales</taxon>
        <taxon>Hymenobacteraceae</taxon>
        <taxon>Hymenobacter</taxon>
    </lineage>
</organism>
<keyword evidence="3" id="KW-1185">Reference proteome</keyword>
<sequence length="238" mass="26165">MPMTPFSLLPANETTRLQTLQNYDILHSLPEALFTEVVELAATLFNVPISLIALVAADEVQYKAVHGLPGLRSQPRVEAVCALAVKEEQAVVFTDLAHSHALTLEAEVAAHSKGLRFYAGAPLRAPDGHCIGTFCIIDRQPRPFSAAEQLVLEQHAQLVAGLIAIRQQCLTHPTHGEAHWEVVRTELAWEVQALIALVRYLATYSGTHIPVPADVLALVDRRLQELRGKLADYYSESL</sequence>
<name>A0A558C195_9BACT</name>
<dbReference type="SMART" id="SM00065">
    <property type="entry name" value="GAF"/>
    <property type="match status" value="1"/>
</dbReference>
<dbReference type="Pfam" id="PF01590">
    <property type="entry name" value="GAF"/>
    <property type="match status" value="1"/>
</dbReference>
<reference evidence="2 3" key="1">
    <citation type="submission" date="2019-07" db="EMBL/GenBank/DDBJ databases">
        <title>Hymenobacter sp. straun FUR1 Genome sequencing and assembly.</title>
        <authorList>
            <person name="Chhetri G."/>
        </authorList>
    </citation>
    <scope>NUCLEOTIDE SEQUENCE [LARGE SCALE GENOMIC DNA]</scope>
    <source>
        <strain evidence="2 3">Fur1</strain>
    </source>
</reference>
<dbReference type="SUPFAM" id="SSF55781">
    <property type="entry name" value="GAF domain-like"/>
    <property type="match status" value="1"/>
</dbReference>
<dbReference type="PANTHER" id="PTHR43102">
    <property type="entry name" value="SLR1143 PROTEIN"/>
    <property type="match status" value="1"/>
</dbReference>
<dbReference type="OrthoDB" id="9151676at2"/>
<accession>A0A558C195</accession>
<feature type="domain" description="GAF" evidence="1">
    <location>
        <begin position="29"/>
        <end position="173"/>
    </location>
</feature>
<dbReference type="InterPro" id="IPR029016">
    <property type="entry name" value="GAF-like_dom_sf"/>
</dbReference>
<dbReference type="Gene3D" id="3.30.450.40">
    <property type="match status" value="1"/>
</dbReference>
<evidence type="ECO:0000313" key="3">
    <source>
        <dbReference type="Proteomes" id="UP000317624"/>
    </source>
</evidence>
<proteinExistence type="predicted"/>
<dbReference type="InterPro" id="IPR003018">
    <property type="entry name" value="GAF"/>
</dbReference>
<gene>
    <name evidence="2" type="ORF">FNT36_00370</name>
</gene>
<dbReference type="PANTHER" id="PTHR43102:SF2">
    <property type="entry name" value="GAF DOMAIN-CONTAINING PROTEIN"/>
    <property type="match status" value="1"/>
</dbReference>
<comment type="caution">
    <text evidence="2">The sequence shown here is derived from an EMBL/GenBank/DDBJ whole genome shotgun (WGS) entry which is preliminary data.</text>
</comment>
<protein>
    <submittedName>
        <fullName evidence="2">GAF domain-containing protein</fullName>
    </submittedName>
</protein>
<evidence type="ECO:0000313" key="2">
    <source>
        <dbReference type="EMBL" id="TVT42590.1"/>
    </source>
</evidence>
<dbReference type="EMBL" id="VMRJ01000001">
    <property type="protein sequence ID" value="TVT42590.1"/>
    <property type="molecule type" value="Genomic_DNA"/>
</dbReference>
<dbReference type="Proteomes" id="UP000317624">
    <property type="component" value="Unassembled WGS sequence"/>
</dbReference>
<evidence type="ECO:0000259" key="1">
    <source>
        <dbReference type="SMART" id="SM00065"/>
    </source>
</evidence>
<dbReference type="AlphaFoldDB" id="A0A558C195"/>